<keyword evidence="4" id="KW-1185">Reference proteome</keyword>
<accession>A0A5J5F691</accession>
<dbReference type="InParanoid" id="A0A5J5F691"/>
<feature type="domain" description="HNH nuclease" evidence="2">
    <location>
        <begin position="72"/>
        <end position="136"/>
    </location>
</feature>
<evidence type="ECO:0000256" key="1">
    <source>
        <dbReference type="SAM" id="MobiDB-lite"/>
    </source>
</evidence>
<proteinExistence type="predicted"/>
<feature type="region of interest" description="Disordered" evidence="1">
    <location>
        <begin position="359"/>
        <end position="385"/>
    </location>
</feature>
<evidence type="ECO:0000313" key="3">
    <source>
        <dbReference type="EMBL" id="KAA8912151.1"/>
    </source>
</evidence>
<feature type="compositionally biased region" description="Basic and acidic residues" evidence="1">
    <location>
        <begin position="15"/>
        <end position="28"/>
    </location>
</feature>
<dbReference type="Proteomes" id="UP000326924">
    <property type="component" value="Unassembled WGS sequence"/>
</dbReference>
<reference evidence="3 4" key="1">
    <citation type="submission" date="2019-09" db="EMBL/GenBank/DDBJ databases">
        <title>Draft genome of the ectomycorrhizal ascomycete Sphaerosporella brunnea.</title>
        <authorList>
            <consortium name="DOE Joint Genome Institute"/>
            <person name="Benucci G.M."/>
            <person name="Marozzi G."/>
            <person name="Antonielli L."/>
            <person name="Sanchez S."/>
            <person name="Marco P."/>
            <person name="Wang X."/>
            <person name="Falini L.B."/>
            <person name="Barry K."/>
            <person name="Haridas S."/>
            <person name="Lipzen A."/>
            <person name="Labutti K."/>
            <person name="Grigoriev I.V."/>
            <person name="Murat C."/>
            <person name="Martin F."/>
            <person name="Albertini E."/>
            <person name="Donnini D."/>
            <person name="Bonito G."/>
        </authorList>
    </citation>
    <scope>NUCLEOTIDE SEQUENCE [LARGE SCALE GENOMIC DNA]</scope>
    <source>
        <strain evidence="3 4">Sb_GMNB300</strain>
    </source>
</reference>
<evidence type="ECO:0000259" key="2">
    <source>
        <dbReference type="Pfam" id="PF13391"/>
    </source>
</evidence>
<feature type="region of interest" description="Disordered" evidence="1">
    <location>
        <begin position="282"/>
        <end position="330"/>
    </location>
</feature>
<dbReference type="AlphaFoldDB" id="A0A5J5F691"/>
<evidence type="ECO:0000313" key="4">
    <source>
        <dbReference type="Proteomes" id="UP000326924"/>
    </source>
</evidence>
<feature type="region of interest" description="Disordered" evidence="1">
    <location>
        <begin position="1"/>
        <end position="52"/>
    </location>
</feature>
<gene>
    <name evidence="3" type="ORF">FN846DRAFT_903758</name>
</gene>
<feature type="compositionally biased region" description="Basic residues" evidence="1">
    <location>
        <begin position="376"/>
        <end position="385"/>
    </location>
</feature>
<dbReference type="Pfam" id="PF13391">
    <property type="entry name" value="HNH_2"/>
    <property type="match status" value="1"/>
</dbReference>
<dbReference type="EMBL" id="VXIS01000027">
    <property type="protein sequence ID" value="KAA8912151.1"/>
    <property type="molecule type" value="Genomic_DNA"/>
</dbReference>
<protein>
    <recommendedName>
        <fullName evidence="2">HNH nuclease domain-containing protein</fullName>
    </recommendedName>
</protein>
<comment type="caution">
    <text evidence="3">The sequence shown here is derived from an EMBL/GenBank/DDBJ whole genome shotgun (WGS) entry which is preliminary data.</text>
</comment>
<sequence length="385" mass="43270">MSDRSDTRRIRRIKRSFEEYNAGKDKRAMPPPPRPATPRPRSRVPSVSSTSYREPAATARSFLVLRDGGERCWLCGWTAAAAIDVAHNFFKAASDTPRFLQYQKAPFNLLGETTHPAHRSNLILLCKNHHALYDCHYPSWIMLPDDVDFFITWEEADFRKRELAAKRGVMLDRTVPSASDYISQLYRVHIIDMESMGVASSDSFSAAKRWGGNPLTVILKAMLGAFQISTAMPSEVKRKLLHLLDLYGRAPPPAKQVVHHDYTNDEDDELSSRLAPTLFSGTVTPRKRNRKCGPPTPEAALRTHTRLQSVSPASNTTWSPGTAREHEFNPPGLLPELWQFGPQFSANDVLRMICGTRAPHHGDDEDEGHDGPNGLRGKRLRPSEI</sequence>
<feature type="compositionally biased region" description="Polar residues" evidence="1">
    <location>
        <begin position="306"/>
        <end position="320"/>
    </location>
</feature>
<organism evidence="3 4">
    <name type="scientific">Sphaerosporella brunnea</name>
    <dbReference type="NCBI Taxonomy" id="1250544"/>
    <lineage>
        <taxon>Eukaryota</taxon>
        <taxon>Fungi</taxon>
        <taxon>Dikarya</taxon>
        <taxon>Ascomycota</taxon>
        <taxon>Pezizomycotina</taxon>
        <taxon>Pezizomycetes</taxon>
        <taxon>Pezizales</taxon>
        <taxon>Pyronemataceae</taxon>
        <taxon>Sphaerosporella</taxon>
    </lineage>
</organism>
<dbReference type="InterPro" id="IPR003615">
    <property type="entry name" value="HNH_nuc"/>
</dbReference>
<feature type="compositionally biased region" description="Pro residues" evidence="1">
    <location>
        <begin position="29"/>
        <end position="38"/>
    </location>
</feature>
<name>A0A5J5F691_9PEZI</name>
<dbReference type="OrthoDB" id="5357295at2759"/>